<dbReference type="STRING" id="1333662.LPB303_14850"/>
<gene>
    <name evidence="1" type="ORF">LPB303_14850</name>
</gene>
<protein>
    <submittedName>
        <fullName evidence="1">Uncharacterized protein</fullName>
    </submittedName>
</protein>
<dbReference type="AlphaFoldDB" id="A0A176T388"/>
<dbReference type="OrthoDB" id="9854811at2"/>
<dbReference type="EMBL" id="LVWE01000060">
    <property type="protein sequence ID" value="OAD42374.1"/>
    <property type="molecule type" value="Genomic_DNA"/>
</dbReference>
<name>A0A176T388_9FLAO</name>
<comment type="caution">
    <text evidence="1">The sequence shown here is derived from an EMBL/GenBank/DDBJ whole genome shotgun (WGS) entry which is preliminary data.</text>
</comment>
<dbReference type="Proteomes" id="UP000076923">
    <property type="component" value="Unassembled WGS sequence"/>
</dbReference>
<evidence type="ECO:0000313" key="2">
    <source>
        <dbReference type="Proteomes" id="UP000076923"/>
    </source>
</evidence>
<keyword evidence="2" id="KW-1185">Reference proteome</keyword>
<sequence>MRKITLILIITLGTNSLCSQSLDETFDWIARNSNGREAVDYDYEKKKLLFISFRGDSWRSVEEIDPKNIKTIKLKYGSNGWNSVQLHYNLSKDISYSTYFLDSNFNEKPETRKNYKNGKIYIDFNLNVNKEKIKQFKNAFLNIFKKLGINLNDDDEMFKNE</sequence>
<reference evidence="1 2" key="1">
    <citation type="submission" date="2016-02" db="EMBL/GenBank/DDBJ databases">
        <title>Draft genome sequence of Polaribacter atrinae KACC17473.</title>
        <authorList>
            <person name="Shin S.-K."/>
            <person name="Yi H."/>
        </authorList>
    </citation>
    <scope>NUCLEOTIDE SEQUENCE [LARGE SCALE GENOMIC DNA]</scope>
    <source>
        <strain evidence="1 2">KACC 17473</strain>
    </source>
</reference>
<organism evidence="1 2">
    <name type="scientific">Polaribacter atrinae</name>
    <dbReference type="NCBI Taxonomy" id="1333662"/>
    <lineage>
        <taxon>Bacteria</taxon>
        <taxon>Pseudomonadati</taxon>
        <taxon>Bacteroidota</taxon>
        <taxon>Flavobacteriia</taxon>
        <taxon>Flavobacteriales</taxon>
        <taxon>Flavobacteriaceae</taxon>
    </lineage>
</organism>
<accession>A0A176T388</accession>
<proteinExistence type="predicted"/>
<evidence type="ECO:0000313" key="1">
    <source>
        <dbReference type="EMBL" id="OAD42374.1"/>
    </source>
</evidence>
<dbReference type="RefSeq" id="WP_068451899.1">
    <property type="nucleotide sequence ID" value="NZ_CP150660.1"/>
</dbReference>